<proteinExistence type="predicted"/>
<keyword evidence="1" id="KW-0812">Transmembrane</keyword>
<evidence type="ECO:0000256" key="1">
    <source>
        <dbReference type="SAM" id="Phobius"/>
    </source>
</evidence>
<dbReference type="AlphaFoldDB" id="A0AAE2SD83"/>
<feature type="transmembrane region" description="Helical" evidence="1">
    <location>
        <begin position="20"/>
        <end position="37"/>
    </location>
</feature>
<name>A0AAE2SD83_9BACT</name>
<keyword evidence="1" id="KW-1133">Transmembrane helix</keyword>
<keyword evidence="1" id="KW-0472">Membrane</keyword>
<dbReference type="RefSeq" id="WP_309489875.1">
    <property type="nucleotide sequence ID" value="NZ_JAENIG010000006.1"/>
</dbReference>
<evidence type="ECO:0000313" key="3">
    <source>
        <dbReference type="Proteomes" id="UP000634206"/>
    </source>
</evidence>
<protein>
    <submittedName>
        <fullName evidence="2">Uncharacterized protein</fullName>
    </submittedName>
</protein>
<feature type="transmembrane region" description="Helical" evidence="1">
    <location>
        <begin position="117"/>
        <end position="137"/>
    </location>
</feature>
<dbReference type="EMBL" id="JAENIG010000006">
    <property type="protein sequence ID" value="MBK1855262.1"/>
    <property type="molecule type" value="Genomic_DNA"/>
</dbReference>
<feature type="transmembrane region" description="Helical" evidence="1">
    <location>
        <begin position="149"/>
        <end position="177"/>
    </location>
</feature>
<organism evidence="2 3">
    <name type="scientific">Oceaniferula flava</name>
    <dbReference type="NCBI Taxonomy" id="2800421"/>
    <lineage>
        <taxon>Bacteria</taxon>
        <taxon>Pseudomonadati</taxon>
        <taxon>Verrucomicrobiota</taxon>
        <taxon>Verrucomicrobiia</taxon>
        <taxon>Verrucomicrobiales</taxon>
        <taxon>Verrucomicrobiaceae</taxon>
        <taxon>Oceaniferula</taxon>
    </lineage>
</organism>
<keyword evidence="3" id="KW-1185">Reference proteome</keyword>
<accession>A0AAE2SD83</accession>
<feature type="transmembrane region" description="Helical" evidence="1">
    <location>
        <begin position="44"/>
        <end position="68"/>
    </location>
</feature>
<reference evidence="2" key="1">
    <citation type="submission" date="2021-01" db="EMBL/GenBank/DDBJ databases">
        <title>Modified the classification status of verrucomicrobia.</title>
        <authorList>
            <person name="Feng X."/>
        </authorList>
    </citation>
    <scope>NUCLEOTIDE SEQUENCE</scope>
    <source>
        <strain evidence="2">5K15</strain>
    </source>
</reference>
<evidence type="ECO:0000313" key="2">
    <source>
        <dbReference type="EMBL" id="MBK1855262.1"/>
    </source>
</evidence>
<feature type="transmembrane region" description="Helical" evidence="1">
    <location>
        <begin position="88"/>
        <end position="105"/>
    </location>
</feature>
<comment type="caution">
    <text evidence="2">The sequence shown here is derived from an EMBL/GenBank/DDBJ whole genome shotgun (WGS) entry which is preliminary data.</text>
</comment>
<sequence>MDSGSPSPPPNSFARQLGFWSLHCGVTAIPSFCIALTRFNSPSAIAGMLGGILTFIIGYAWLTSASFYGKVHVGLIGKAIKMGARIRMWISILSLPLLLTTVGRSDPAEELMFVPDMWFGLVALLLFSLISQLLGIMPLRQGIEELDGISTYFVTLIEGGLISVSLILIAFLALIVLNYRRNRQRLPSDFIPR</sequence>
<gene>
    <name evidence="2" type="ORF">JIN83_09855</name>
</gene>
<dbReference type="Proteomes" id="UP000634206">
    <property type="component" value="Unassembled WGS sequence"/>
</dbReference>